<accession>F4QDM2</accession>
<evidence type="ECO:0000313" key="2">
    <source>
        <dbReference type="Proteomes" id="UP000007797"/>
    </source>
</evidence>
<dbReference type="AlphaFoldDB" id="F4QDM2"/>
<dbReference type="RefSeq" id="XP_004350527.1">
    <property type="nucleotide sequence ID" value="XM_004350476.1"/>
</dbReference>
<dbReference type="Proteomes" id="UP000007797">
    <property type="component" value="Unassembled WGS sequence"/>
</dbReference>
<reference evidence="2" key="1">
    <citation type="journal article" date="2011" name="Genome Res.">
        <title>Phylogeny-wide analysis of social amoeba genomes highlights ancient origins for complex intercellular communication.</title>
        <authorList>
            <person name="Heidel A.J."/>
            <person name="Lawal H.M."/>
            <person name="Felder M."/>
            <person name="Schilde C."/>
            <person name="Helps N.R."/>
            <person name="Tunggal B."/>
            <person name="Rivero F."/>
            <person name="John U."/>
            <person name="Schleicher M."/>
            <person name="Eichinger L."/>
            <person name="Platzer M."/>
            <person name="Noegel A.A."/>
            <person name="Schaap P."/>
            <person name="Gloeckner G."/>
        </authorList>
    </citation>
    <scope>NUCLEOTIDE SEQUENCE [LARGE SCALE GENOMIC DNA]</scope>
    <source>
        <strain evidence="2">SH3</strain>
    </source>
</reference>
<dbReference type="KEGG" id="dfa:DFA_11580"/>
<evidence type="ECO:0000313" key="1">
    <source>
        <dbReference type="EMBL" id="EGG13819.1"/>
    </source>
</evidence>
<name>F4QDM2_CACFS</name>
<keyword evidence="2" id="KW-1185">Reference proteome</keyword>
<dbReference type="EMBL" id="GL883029">
    <property type="protein sequence ID" value="EGG13819.1"/>
    <property type="molecule type" value="Genomic_DNA"/>
</dbReference>
<sequence length="194" mass="22069">MNHKDCNDEEIIPVKYKSSREVGIKNTLDCTILVYVSSQEFANSIGIDGRITSDQQHSHHSQHSQQQQNKINKKVEFVPILPQDHLMFFMGDNEYAYIQVFSNDPYPRFLFNRVIRTGFTLSVLPLHLTAAKSAFKSNDPTALQSTTHHSSSSSFWNCIESWSRSSPIQISNPSIPIAFSFGVLTMYLVNKLVK</sequence>
<protein>
    <submittedName>
        <fullName evidence="1">Uncharacterized protein</fullName>
    </submittedName>
</protein>
<organism evidence="1 2">
    <name type="scientific">Cavenderia fasciculata</name>
    <name type="common">Slime mold</name>
    <name type="synonym">Dictyostelium fasciculatum</name>
    <dbReference type="NCBI Taxonomy" id="261658"/>
    <lineage>
        <taxon>Eukaryota</taxon>
        <taxon>Amoebozoa</taxon>
        <taxon>Evosea</taxon>
        <taxon>Eumycetozoa</taxon>
        <taxon>Dictyostelia</taxon>
        <taxon>Acytosteliales</taxon>
        <taxon>Cavenderiaceae</taxon>
        <taxon>Cavenderia</taxon>
    </lineage>
</organism>
<proteinExistence type="predicted"/>
<dbReference type="GeneID" id="14865261"/>
<gene>
    <name evidence="1" type="ORF">DFA_11580</name>
</gene>